<dbReference type="AlphaFoldDB" id="A0A5C5YWI9"/>
<accession>A0A5C5YWI9</accession>
<proteinExistence type="predicted"/>
<keyword evidence="3" id="KW-1185">Reference proteome</keyword>
<evidence type="ECO:0008006" key="4">
    <source>
        <dbReference type="Google" id="ProtNLM"/>
    </source>
</evidence>
<feature type="compositionally biased region" description="Basic and acidic residues" evidence="1">
    <location>
        <begin position="144"/>
        <end position="159"/>
    </location>
</feature>
<dbReference type="RefSeq" id="WP_419193847.1">
    <property type="nucleotide sequence ID" value="NZ_SJPJ01000001.1"/>
</dbReference>
<dbReference type="Proteomes" id="UP000315010">
    <property type="component" value="Unassembled WGS sequence"/>
</dbReference>
<organism evidence="2 3">
    <name type="scientific">Novipirellula herctigrandis</name>
    <dbReference type="NCBI Taxonomy" id="2527986"/>
    <lineage>
        <taxon>Bacteria</taxon>
        <taxon>Pseudomonadati</taxon>
        <taxon>Planctomycetota</taxon>
        <taxon>Planctomycetia</taxon>
        <taxon>Pirellulales</taxon>
        <taxon>Pirellulaceae</taxon>
        <taxon>Novipirellula</taxon>
    </lineage>
</organism>
<protein>
    <recommendedName>
        <fullName evidence="4">Transposase DDE domain-containing protein</fullName>
    </recommendedName>
</protein>
<comment type="caution">
    <text evidence="2">The sequence shown here is derived from an EMBL/GenBank/DDBJ whole genome shotgun (WGS) entry which is preliminary data.</text>
</comment>
<dbReference type="EMBL" id="SJPJ01000001">
    <property type="protein sequence ID" value="TWT79146.1"/>
    <property type="molecule type" value="Genomic_DNA"/>
</dbReference>
<name>A0A5C5YWI9_9BACT</name>
<evidence type="ECO:0000313" key="2">
    <source>
        <dbReference type="EMBL" id="TWT79146.1"/>
    </source>
</evidence>
<evidence type="ECO:0000313" key="3">
    <source>
        <dbReference type="Proteomes" id="UP000315010"/>
    </source>
</evidence>
<sequence>MLGIGVTALPIPHRTKASQSQSVNENAPSRKRLRWQAVEVDFDGGTLNSDGGYLLIREIDRRLDLVRRCDKNDVNDVFGLQKNNVLGRKLACELARARIRQAHSGGKWPPHERQLGLPAFATSPLDHDPMGQLDGDPMGQLDGVDCRRSACDDRYRSPAERPPNLARVPVVDQQRSLEDATRDCMTTNAS</sequence>
<feature type="region of interest" description="Disordered" evidence="1">
    <location>
        <begin position="122"/>
        <end position="190"/>
    </location>
</feature>
<reference evidence="2 3" key="1">
    <citation type="submission" date="2019-02" db="EMBL/GenBank/DDBJ databases">
        <title>Deep-cultivation of Planctomycetes and their phenomic and genomic characterization uncovers novel biology.</title>
        <authorList>
            <person name="Wiegand S."/>
            <person name="Jogler M."/>
            <person name="Boedeker C."/>
            <person name="Pinto D."/>
            <person name="Vollmers J."/>
            <person name="Rivas-Marin E."/>
            <person name="Kohn T."/>
            <person name="Peeters S.H."/>
            <person name="Heuer A."/>
            <person name="Rast P."/>
            <person name="Oberbeckmann S."/>
            <person name="Bunk B."/>
            <person name="Jeske O."/>
            <person name="Meyerdierks A."/>
            <person name="Storesund J.E."/>
            <person name="Kallscheuer N."/>
            <person name="Luecker S."/>
            <person name="Lage O.M."/>
            <person name="Pohl T."/>
            <person name="Merkel B.J."/>
            <person name="Hornburger P."/>
            <person name="Mueller R.-W."/>
            <person name="Bruemmer F."/>
            <person name="Labrenz M."/>
            <person name="Spormann A.M."/>
            <person name="Op Den Camp H."/>
            <person name="Overmann J."/>
            <person name="Amann R."/>
            <person name="Jetten M.S.M."/>
            <person name="Mascher T."/>
            <person name="Medema M.H."/>
            <person name="Devos D.P."/>
            <person name="Kaster A.-K."/>
            <person name="Ovreas L."/>
            <person name="Rohde M."/>
            <person name="Galperin M.Y."/>
            <person name="Jogler C."/>
        </authorList>
    </citation>
    <scope>NUCLEOTIDE SEQUENCE [LARGE SCALE GENOMIC DNA]</scope>
    <source>
        <strain evidence="2 3">CA13</strain>
    </source>
</reference>
<gene>
    <name evidence="2" type="ORF">CA13_05440</name>
</gene>
<evidence type="ECO:0000256" key="1">
    <source>
        <dbReference type="SAM" id="MobiDB-lite"/>
    </source>
</evidence>